<organism evidence="2 3">
    <name type="scientific">Prorocentrum cordatum</name>
    <dbReference type="NCBI Taxonomy" id="2364126"/>
    <lineage>
        <taxon>Eukaryota</taxon>
        <taxon>Sar</taxon>
        <taxon>Alveolata</taxon>
        <taxon>Dinophyceae</taxon>
        <taxon>Prorocentrales</taxon>
        <taxon>Prorocentraceae</taxon>
        <taxon>Prorocentrum</taxon>
    </lineage>
</organism>
<keyword evidence="3" id="KW-1185">Reference proteome</keyword>
<accession>A0ABN9XJQ6</accession>
<comment type="caution">
    <text evidence="2">The sequence shown here is derived from an EMBL/GenBank/DDBJ whole genome shotgun (WGS) entry which is preliminary data.</text>
</comment>
<sequence length="139" mass="14479">MPSSGRPMTCSSASAAQRTSSTRPIALTGPRSPPPPMEATRRAPRSSRPVRGGCGPARRGDGALYWAGQCLNHLGDPRKLYGGTLGRRFACRFDSTSATAEQRVASVHAALRDSMGRVAAARIAAPPAKPAQAPAAIMI</sequence>
<gene>
    <name evidence="2" type="ORF">PCOR1329_LOCUS76910</name>
</gene>
<feature type="compositionally biased region" description="Low complexity" evidence="1">
    <location>
        <begin position="11"/>
        <end position="23"/>
    </location>
</feature>
<dbReference type="Proteomes" id="UP001189429">
    <property type="component" value="Unassembled WGS sequence"/>
</dbReference>
<name>A0ABN9XJQ6_9DINO</name>
<evidence type="ECO:0000313" key="3">
    <source>
        <dbReference type="Proteomes" id="UP001189429"/>
    </source>
</evidence>
<evidence type="ECO:0000313" key="2">
    <source>
        <dbReference type="EMBL" id="CAK0899392.1"/>
    </source>
</evidence>
<reference evidence="2" key="1">
    <citation type="submission" date="2023-10" db="EMBL/GenBank/DDBJ databases">
        <authorList>
            <person name="Chen Y."/>
            <person name="Shah S."/>
            <person name="Dougan E. K."/>
            <person name="Thang M."/>
            <person name="Chan C."/>
        </authorList>
    </citation>
    <scope>NUCLEOTIDE SEQUENCE [LARGE SCALE GENOMIC DNA]</scope>
</reference>
<evidence type="ECO:0000256" key="1">
    <source>
        <dbReference type="SAM" id="MobiDB-lite"/>
    </source>
</evidence>
<protein>
    <submittedName>
        <fullName evidence="2">Uncharacterized protein</fullName>
    </submittedName>
</protein>
<dbReference type="EMBL" id="CAUYUJ010020598">
    <property type="protein sequence ID" value="CAK0899392.1"/>
    <property type="molecule type" value="Genomic_DNA"/>
</dbReference>
<feature type="region of interest" description="Disordered" evidence="1">
    <location>
        <begin position="1"/>
        <end position="58"/>
    </location>
</feature>
<proteinExistence type="predicted"/>